<protein>
    <submittedName>
        <fullName evidence="1">DUF177 domain-containing protein</fullName>
    </submittedName>
</protein>
<dbReference type="EMBL" id="CP098401">
    <property type="protein sequence ID" value="URW75621.1"/>
    <property type="molecule type" value="Genomic_DNA"/>
</dbReference>
<gene>
    <name evidence="1" type="ORF">M9980_14040</name>
</gene>
<dbReference type="RefSeq" id="WP_250752012.1">
    <property type="nucleotide sequence ID" value="NZ_CP098401.1"/>
</dbReference>
<dbReference type="InterPro" id="IPR003772">
    <property type="entry name" value="YceD"/>
</dbReference>
<dbReference type="Proteomes" id="UP001055580">
    <property type="component" value="Chromosome"/>
</dbReference>
<evidence type="ECO:0000313" key="1">
    <source>
        <dbReference type="EMBL" id="URW75621.1"/>
    </source>
</evidence>
<keyword evidence="2" id="KW-1185">Reference proteome</keyword>
<dbReference type="Pfam" id="PF02620">
    <property type="entry name" value="YceD"/>
    <property type="match status" value="1"/>
</dbReference>
<reference evidence="1" key="1">
    <citation type="submission" date="2022-05" db="EMBL/GenBank/DDBJ databases">
        <title>Sphingomonas sp. strain RMG20 Genome sequencing and assembly.</title>
        <authorList>
            <person name="Kim I."/>
        </authorList>
    </citation>
    <scope>NUCLEOTIDE SEQUENCE</scope>
    <source>
        <strain evidence="1">RMG20</strain>
    </source>
</reference>
<sequence>MTEAYEFSRPRRLDTLGEGEAVTSVEADAGERVALARRFGLIALEALTADYSLRRDAAGITATGTLGARVVQACIATGDPVPDTIAEDFRIRFLPESAEGNDDEVELDSGDLDTMFYAGSAIDLGEAAAETLALALDPYPRSPRAADALRDAGVMTEEEAKPAGALAGLKDLLKGQP</sequence>
<evidence type="ECO:0000313" key="2">
    <source>
        <dbReference type="Proteomes" id="UP001055580"/>
    </source>
</evidence>
<accession>A0ABY4TYJ8</accession>
<organism evidence="1 2">
    <name type="scientific">Sphingomonas donggukensis</name>
    <dbReference type="NCBI Taxonomy" id="2949093"/>
    <lineage>
        <taxon>Bacteria</taxon>
        <taxon>Pseudomonadati</taxon>
        <taxon>Pseudomonadota</taxon>
        <taxon>Alphaproteobacteria</taxon>
        <taxon>Sphingomonadales</taxon>
        <taxon>Sphingomonadaceae</taxon>
        <taxon>Sphingomonas</taxon>
    </lineage>
</organism>
<name>A0ABY4TYJ8_9SPHN</name>
<proteinExistence type="predicted"/>